<proteinExistence type="predicted"/>
<comment type="caution">
    <text evidence="1">The sequence shown here is derived from an EMBL/GenBank/DDBJ whole genome shotgun (WGS) entry which is preliminary data.</text>
</comment>
<accession>A0A2P7B0H4</accession>
<protein>
    <submittedName>
        <fullName evidence="1">Uncharacterized protein</fullName>
    </submittedName>
</protein>
<dbReference type="EMBL" id="PGGN01000001">
    <property type="protein sequence ID" value="PSH59959.1"/>
    <property type="molecule type" value="Genomic_DNA"/>
</dbReference>
<dbReference type="OrthoDB" id="8453430at2"/>
<name>A0A2P7B0H4_9HYPH</name>
<organism evidence="1 2">
    <name type="scientific">Phyllobacterium endophyticum</name>
    <dbReference type="NCBI Taxonomy" id="1149773"/>
    <lineage>
        <taxon>Bacteria</taxon>
        <taxon>Pseudomonadati</taxon>
        <taxon>Pseudomonadota</taxon>
        <taxon>Alphaproteobacteria</taxon>
        <taxon>Hyphomicrobiales</taxon>
        <taxon>Phyllobacteriaceae</taxon>
        <taxon>Phyllobacterium</taxon>
    </lineage>
</organism>
<keyword evidence="2" id="KW-1185">Reference proteome</keyword>
<dbReference type="Proteomes" id="UP000241158">
    <property type="component" value="Unassembled WGS sequence"/>
</dbReference>
<reference evidence="2" key="1">
    <citation type="submission" date="2017-11" db="EMBL/GenBank/DDBJ databases">
        <authorList>
            <person name="Kuznetsova I."/>
            <person name="Sazanova A."/>
            <person name="Chirak E."/>
            <person name="Safronova V."/>
            <person name="Willems A."/>
        </authorList>
    </citation>
    <scope>NUCLEOTIDE SEQUENCE [LARGE SCALE GENOMIC DNA]</scope>
    <source>
        <strain evidence="2">PEPV15</strain>
    </source>
</reference>
<evidence type="ECO:0000313" key="2">
    <source>
        <dbReference type="Proteomes" id="UP000241158"/>
    </source>
</evidence>
<gene>
    <name evidence="1" type="ORF">CU100_04300</name>
</gene>
<evidence type="ECO:0000313" key="1">
    <source>
        <dbReference type="EMBL" id="PSH59959.1"/>
    </source>
</evidence>
<sequence>MATRAEKIDALKALVASQISDILDTVYPAEAVDITPLMERKGELAGLVALYHAAEIAESANKQSTYNLGNII</sequence>
<dbReference type="RefSeq" id="WP_106715267.1">
    <property type="nucleotide sequence ID" value="NZ_JACHXT010000002.1"/>
</dbReference>
<dbReference type="AlphaFoldDB" id="A0A2P7B0H4"/>